<dbReference type="GO" id="GO:0005634">
    <property type="term" value="C:nucleus"/>
    <property type="evidence" value="ECO:0007669"/>
    <property type="project" value="TreeGrafter"/>
</dbReference>
<keyword evidence="4" id="KW-0041">Annexin</keyword>
<gene>
    <name evidence="6" type="ORF">NYPRO_LOCUS10254</name>
</gene>
<organism evidence="6 7">
    <name type="scientific">Nyctereutes procyonoides</name>
    <name type="common">Raccoon dog</name>
    <name type="synonym">Canis procyonoides</name>
    <dbReference type="NCBI Taxonomy" id="34880"/>
    <lineage>
        <taxon>Eukaryota</taxon>
        <taxon>Metazoa</taxon>
        <taxon>Chordata</taxon>
        <taxon>Craniata</taxon>
        <taxon>Vertebrata</taxon>
        <taxon>Euteleostomi</taxon>
        <taxon>Mammalia</taxon>
        <taxon>Eutheria</taxon>
        <taxon>Laurasiatheria</taxon>
        <taxon>Carnivora</taxon>
        <taxon>Caniformia</taxon>
        <taxon>Canidae</taxon>
        <taxon>Nyctereutes</taxon>
    </lineage>
</organism>
<evidence type="ECO:0000313" key="7">
    <source>
        <dbReference type="Proteomes" id="UP000645828"/>
    </source>
</evidence>
<keyword evidence="2" id="KW-0677">Repeat</keyword>
<keyword evidence="7" id="KW-1185">Reference proteome</keyword>
<evidence type="ECO:0000256" key="1">
    <source>
        <dbReference type="ARBA" id="ARBA00007831"/>
    </source>
</evidence>
<dbReference type="GO" id="GO:0005509">
    <property type="term" value="F:calcium ion binding"/>
    <property type="evidence" value="ECO:0007669"/>
    <property type="project" value="InterPro"/>
</dbReference>
<dbReference type="FunFam" id="1.10.220.10:FF:000002">
    <property type="entry name" value="Annexin"/>
    <property type="match status" value="1"/>
</dbReference>
<dbReference type="PANTHER" id="PTHR10502">
    <property type="entry name" value="ANNEXIN"/>
    <property type="match status" value="1"/>
</dbReference>
<name>A0A811YJC8_NYCPR</name>
<dbReference type="AlphaFoldDB" id="A0A811YJC8"/>
<dbReference type="GO" id="GO:0005886">
    <property type="term" value="C:plasma membrane"/>
    <property type="evidence" value="ECO:0007669"/>
    <property type="project" value="TreeGrafter"/>
</dbReference>
<evidence type="ECO:0000256" key="5">
    <source>
        <dbReference type="ARBA" id="ARBA00023302"/>
    </source>
</evidence>
<evidence type="ECO:0000256" key="4">
    <source>
        <dbReference type="ARBA" id="ARBA00023216"/>
    </source>
</evidence>
<dbReference type="InterPro" id="IPR018502">
    <property type="entry name" value="Annexin_repeat"/>
</dbReference>
<dbReference type="Gene3D" id="1.10.220.10">
    <property type="entry name" value="Annexin"/>
    <property type="match status" value="3"/>
</dbReference>
<dbReference type="SUPFAM" id="SSF47874">
    <property type="entry name" value="Annexin"/>
    <property type="match status" value="1"/>
</dbReference>
<dbReference type="InterPro" id="IPR001464">
    <property type="entry name" value="Annexin"/>
</dbReference>
<dbReference type="InterPro" id="IPR037104">
    <property type="entry name" value="Annexin_sf"/>
</dbReference>
<sequence length="231" mass="26439">MPPNAYRWMKAYTNFDAEHDALALKRPSEPKITHSNEERQDTAFTYQRRIKKELASALKSALSSHLRTVIWGLLKTSAHYDASELKTSMKGLGTDEDSLVEIMCSKTNQNLQEINRDMISNISSDFHKLMVALANGRRAEDDSGIDYELTDQDSWDLYNTGAKRKGTDVPKWISITTVPSVCHLQKVVERYKSYSPYNTLKSIKKEVKGALENAFLNQFQYIQNKVLYFAD</sequence>
<keyword evidence="3" id="KW-0106">Calcium</keyword>
<dbReference type="GO" id="GO:1905602">
    <property type="term" value="P:positive regulation of receptor-mediated endocytosis involved in cholesterol transport"/>
    <property type="evidence" value="ECO:0007669"/>
    <property type="project" value="TreeGrafter"/>
</dbReference>
<dbReference type="Proteomes" id="UP000645828">
    <property type="component" value="Unassembled WGS sequence"/>
</dbReference>
<proteinExistence type="inferred from homology"/>
<evidence type="ECO:0000256" key="2">
    <source>
        <dbReference type="ARBA" id="ARBA00022737"/>
    </source>
</evidence>
<dbReference type="GO" id="GO:0005737">
    <property type="term" value="C:cytoplasm"/>
    <property type="evidence" value="ECO:0007669"/>
    <property type="project" value="TreeGrafter"/>
</dbReference>
<reference evidence="6" key="1">
    <citation type="submission" date="2020-12" db="EMBL/GenBank/DDBJ databases">
        <authorList>
            <consortium name="Molecular Ecology Group"/>
        </authorList>
    </citation>
    <scope>NUCLEOTIDE SEQUENCE</scope>
    <source>
        <strain evidence="6">TBG_1078</strain>
    </source>
</reference>
<dbReference type="Pfam" id="PF00191">
    <property type="entry name" value="Annexin"/>
    <property type="match status" value="3"/>
</dbReference>
<dbReference type="GO" id="GO:0005544">
    <property type="term" value="F:calcium-dependent phospholipid binding"/>
    <property type="evidence" value="ECO:0007669"/>
    <property type="project" value="UniProtKB-KW"/>
</dbReference>
<keyword evidence="5" id="KW-0111">Calcium/phospholipid-binding</keyword>
<protein>
    <submittedName>
        <fullName evidence="6">(raccoon dog) hypothetical protein</fullName>
    </submittedName>
</protein>
<dbReference type="GO" id="GO:0012506">
    <property type="term" value="C:vesicle membrane"/>
    <property type="evidence" value="ECO:0007669"/>
    <property type="project" value="TreeGrafter"/>
</dbReference>
<dbReference type="PRINTS" id="PR00196">
    <property type="entry name" value="ANNEXIN"/>
</dbReference>
<dbReference type="GO" id="GO:0001786">
    <property type="term" value="F:phosphatidylserine binding"/>
    <property type="evidence" value="ECO:0007669"/>
    <property type="project" value="TreeGrafter"/>
</dbReference>
<accession>A0A811YJC8</accession>
<comment type="caution">
    <text evidence="6">The sequence shown here is derived from an EMBL/GenBank/DDBJ whole genome shotgun (WGS) entry which is preliminary data.</text>
</comment>
<dbReference type="SMART" id="SM00335">
    <property type="entry name" value="ANX"/>
    <property type="match status" value="3"/>
</dbReference>
<evidence type="ECO:0000313" key="6">
    <source>
        <dbReference type="EMBL" id="CAD7677456.1"/>
    </source>
</evidence>
<evidence type="ECO:0000256" key="3">
    <source>
        <dbReference type="ARBA" id="ARBA00022837"/>
    </source>
</evidence>
<dbReference type="PANTHER" id="PTHR10502:SF18">
    <property type="entry name" value="ANNEXIN A2-RELATED"/>
    <property type="match status" value="1"/>
</dbReference>
<comment type="similarity">
    <text evidence="1">Belongs to the annexin family.</text>
</comment>
<dbReference type="EMBL" id="CAJHUB010000678">
    <property type="protein sequence ID" value="CAD7677456.1"/>
    <property type="molecule type" value="Genomic_DNA"/>
</dbReference>